<dbReference type="AlphaFoldDB" id="A0A9E5DEW9"/>
<dbReference type="PROSITE" id="PS51257">
    <property type="entry name" value="PROKAR_LIPOPROTEIN"/>
    <property type="match status" value="1"/>
</dbReference>
<accession>A0A9E5DEW9</accession>
<evidence type="ECO:0000313" key="2">
    <source>
        <dbReference type="Proteomes" id="UP001065682"/>
    </source>
</evidence>
<comment type="caution">
    <text evidence="1">The sequence shown here is derived from an EMBL/GenBank/DDBJ whole genome shotgun (WGS) entry which is preliminary data.</text>
</comment>
<dbReference type="InterPro" id="IPR047676">
    <property type="entry name" value="FxLYD_dom"/>
</dbReference>
<dbReference type="EMBL" id="VHLL01000002">
    <property type="protein sequence ID" value="MCT8337020.1"/>
    <property type="molecule type" value="Genomic_DNA"/>
</dbReference>
<keyword evidence="2" id="KW-1185">Reference proteome</keyword>
<dbReference type="Proteomes" id="UP001065682">
    <property type="component" value="Unassembled WGS sequence"/>
</dbReference>
<gene>
    <name evidence="1" type="ORF">FKB36_05795</name>
</gene>
<dbReference type="NCBIfam" id="NF038353">
    <property type="entry name" value="FxLYD_dom"/>
    <property type="match status" value="1"/>
</dbReference>
<reference evidence="1" key="1">
    <citation type="submission" date="2019-06" db="EMBL/GenBank/DDBJ databases">
        <title>Methanoculleus strain from Tamsui River, Taipei, Taiwan.</title>
        <authorList>
            <person name="You Y.-T."/>
            <person name="Chen S.-C."/>
            <person name="Lai S.-J."/>
            <person name="Lee Y.-C."/>
            <person name="Lai M.-C."/>
        </authorList>
    </citation>
    <scope>NUCLEOTIDE SEQUENCE</scope>
    <source>
        <strain evidence="1">Afa-1</strain>
    </source>
</reference>
<protein>
    <submittedName>
        <fullName evidence="1">Uncharacterized protein</fullName>
    </submittedName>
</protein>
<evidence type="ECO:0000313" key="1">
    <source>
        <dbReference type="EMBL" id="MCT8337020.1"/>
    </source>
</evidence>
<sequence length="235" mass="25326">MRISVALTGLLLVLSIITCGCISTTDYAYSGGNTQDATPSSQAAAASISGAKYIRGDIVQPDPSNDAYNSNVAALITEVSDGWYRFNVVVRESASSPWKHLSGYQGGTNTIQNIEIISPNKIGHVDPNSLETVILPTATPTKTIEPGKLQILTHNLEYDIYGIVDVVGTAKNVGGKRISWGTVEVKFYDRDGNMVGNAVDYVQNLDPGETWKFKAMYVDMDGSIHSYKVGVGTVW</sequence>
<organism evidence="1 2">
    <name type="scientific">Methanoculleus formosensis</name>
    <dbReference type="NCBI Taxonomy" id="2590886"/>
    <lineage>
        <taxon>Archaea</taxon>
        <taxon>Methanobacteriati</taxon>
        <taxon>Methanobacteriota</taxon>
        <taxon>Stenosarchaea group</taxon>
        <taxon>Methanomicrobia</taxon>
        <taxon>Methanomicrobiales</taxon>
        <taxon>Methanomicrobiaceae</taxon>
        <taxon>Methanoculleus</taxon>
    </lineage>
</organism>
<name>A0A9E5DEW9_9EURY</name>
<proteinExistence type="predicted"/>